<sequence>MEGEKRLKREEEIVEIALAAAATALFVSGLKKLLPCVLHQWPLALLVAPPPFLLLLLNLIIASIVVISIQPNLGRRRGRKTKKKSGGRGSKSSGYAASVGVGEEEEKQKGGFEPQEEGDAEELNARAEAFIMAFRRQLRLDSFSSGVRRTKGFVFSPSRSLIASGSYREAAAMAKMITLKSSDGEVPYREAAAMAKMITLKSSDGEVFEVDEAVAMESQTIKHMIEDDCAENGIPLPNVTSKILAKVIEYCRKHVDASAAAASKSSDDSSKLADEELKSWDAEFVKVDQATLFDLILVRFGFLIYTLSLMYM</sequence>
<comment type="pathway">
    <text evidence="1">Protein modification; protein ubiquitination.</text>
</comment>
<dbReference type="InterPro" id="IPR016897">
    <property type="entry name" value="SKP1"/>
</dbReference>
<name>A0A4S8K9P2_MUSBA</name>
<evidence type="ECO:0000256" key="2">
    <source>
        <dbReference type="ARBA" id="ARBA00009993"/>
    </source>
</evidence>
<feature type="domain" description="SKP1 component POZ" evidence="6">
    <location>
        <begin position="196"/>
        <end position="255"/>
    </location>
</feature>
<dbReference type="GO" id="GO:0009867">
    <property type="term" value="P:jasmonic acid mediated signaling pathway"/>
    <property type="evidence" value="ECO:0007669"/>
    <property type="project" value="UniProtKB-ARBA"/>
</dbReference>
<organism evidence="7 8">
    <name type="scientific">Musa balbisiana</name>
    <name type="common">Banana</name>
    <dbReference type="NCBI Taxonomy" id="52838"/>
    <lineage>
        <taxon>Eukaryota</taxon>
        <taxon>Viridiplantae</taxon>
        <taxon>Streptophyta</taxon>
        <taxon>Embryophyta</taxon>
        <taxon>Tracheophyta</taxon>
        <taxon>Spermatophyta</taxon>
        <taxon>Magnoliopsida</taxon>
        <taxon>Liliopsida</taxon>
        <taxon>Zingiberales</taxon>
        <taxon>Musaceae</taxon>
        <taxon>Musa</taxon>
    </lineage>
</organism>
<dbReference type="GO" id="GO:0006511">
    <property type="term" value="P:ubiquitin-dependent protein catabolic process"/>
    <property type="evidence" value="ECO:0007669"/>
    <property type="project" value="InterPro"/>
</dbReference>
<feature type="region of interest" description="Disordered" evidence="4">
    <location>
        <begin position="76"/>
        <end position="119"/>
    </location>
</feature>
<dbReference type="InterPro" id="IPR016073">
    <property type="entry name" value="Skp1_comp_POZ"/>
</dbReference>
<keyword evidence="3" id="KW-0833">Ubl conjugation pathway</keyword>
<dbReference type="STRING" id="52838.A0A4S8K9P2"/>
<proteinExistence type="inferred from homology"/>
<comment type="similarity">
    <text evidence="2">Belongs to the SKP1 family.</text>
</comment>
<dbReference type="InterPro" id="IPR008480">
    <property type="entry name" value="DUF761_pln"/>
</dbReference>
<feature type="compositionally biased region" description="Basic residues" evidence="4">
    <location>
        <begin position="76"/>
        <end position="86"/>
    </location>
</feature>
<gene>
    <name evidence="7" type="ORF">C4D60_Mb04t05000</name>
</gene>
<dbReference type="CDD" id="cd18322">
    <property type="entry name" value="BTB_POZ_SKP1"/>
    <property type="match status" value="1"/>
</dbReference>
<feature type="transmembrane region" description="Helical" evidence="5">
    <location>
        <begin position="12"/>
        <end position="30"/>
    </location>
</feature>
<reference evidence="7 8" key="1">
    <citation type="journal article" date="2019" name="Nat. Plants">
        <title>Genome sequencing of Musa balbisiana reveals subgenome evolution and function divergence in polyploid bananas.</title>
        <authorList>
            <person name="Yao X."/>
        </authorList>
    </citation>
    <scope>NUCLEOTIDE SEQUENCE [LARGE SCALE GENOMIC DNA]</scope>
    <source>
        <strain evidence="8">cv. DH-PKW</strain>
        <tissue evidence="7">Leaves</tissue>
    </source>
</reference>
<evidence type="ECO:0000256" key="3">
    <source>
        <dbReference type="ARBA" id="ARBA00022786"/>
    </source>
</evidence>
<evidence type="ECO:0000313" key="8">
    <source>
        <dbReference type="Proteomes" id="UP000317650"/>
    </source>
</evidence>
<dbReference type="SUPFAM" id="SSF54695">
    <property type="entry name" value="POZ domain"/>
    <property type="match status" value="1"/>
</dbReference>
<evidence type="ECO:0000313" key="7">
    <source>
        <dbReference type="EMBL" id="THU71771.1"/>
    </source>
</evidence>
<protein>
    <recommendedName>
        <fullName evidence="6">SKP1 component POZ domain-containing protein</fullName>
    </recommendedName>
</protein>
<comment type="caution">
    <text evidence="7">The sequence shown here is derived from an EMBL/GenBank/DDBJ whole genome shotgun (WGS) entry which is preliminary data.</text>
</comment>
<evidence type="ECO:0000259" key="6">
    <source>
        <dbReference type="Pfam" id="PF03931"/>
    </source>
</evidence>
<dbReference type="InterPro" id="IPR011333">
    <property type="entry name" value="SKP1/BTB/POZ_sf"/>
</dbReference>
<dbReference type="UniPathway" id="UPA00143"/>
<dbReference type="InterPro" id="IPR001232">
    <property type="entry name" value="SKP1-like"/>
</dbReference>
<keyword evidence="5" id="KW-1133">Transmembrane helix</keyword>
<dbReference type="Pfam" id="PF05553">
    <property type="entry name" value="DUF761"/>
    <property type="match status" value="1"/>
</dbReference>
<dbReference type="Proteomes" id="UP000317650">
    <property type="component" value="Chromosome 4"/>
</dbReference>
<keyword evidence="5" id="KW-0812">Transmembrane</keyword>
<dbReference type="Gene3D" id="3.30.710.10">
    <property type="entry name" value="Potassium Channel Kv1.1, Chain A"/>
    <property type="match status" value="1"/>
</dbReference>
<dbReference type="GO" id="GO:0016567">
    <property type="term" value="P:protein ubiquitination"/>
    <property type="evidence" value="ECO:0007669"/>
    <property type="project" value="UniProtKB-UniPathway"/>
</dbReference>
<accession>A0A4S8K9P2</accession>
<dbReference type="Pfam" id="PF03931">
    <property type="entry name" value="Skp1_POZ"/>
    <property type="match status" value="1"/>
</dbReference>
<evidence type="ECO:0000256" key="1">
    <source>
        <dbReference type="ARBA" id="ARBA00004906"/>
    </source>
</evidence>
<feature type="transmembrane region" description="Helical" evidence="5">
    <location>
        <begin position="50"/>
        <end position="73"/>
    </location>
</feature>
<keyword evidence="5" id="KW-0472">Membrane</keyword>
<dbReference type="AlphaFoldDB" id="A0A4S8K9P2"/>
<keyword evidence="8" id="KW-1185">Reference proteome</keyword>
<evidence type="ECO:0000256" key="5">
    <source>
        <dbReference type="SAM" id="Phobius"/>
    </source>
</evidence>
<evidence type="ECO:0000256" key="4">
    <source>
        <dbReference type="SAM" id="MobiDB-lite"/>
    </source>
</evidence>
<dbReference type="EMBL" id="PYDT01000001">
    <property type="protein sequence ID" value="THU71771.1"/>
    <property type="molecule type" value="Genomic_DNA"/>
</dbReference>
<dbReference type="SMART" id="SM00512">
    <property type="entry name" value="Skp1"/>
    <property type="match status" value="1"/>
</dbReference>
<dbReference type="PANTHER" id="PTHR11165">
    <property type="entry name" value="SKP1"/>
    <property type="match status" value="1"/>
</dbReference>